<name>A0A423WQG5_9PEZI</name>
<dbReference type="InterPro" id="IPR016166">
    <property type="entry name" value="FAD-bd_PCMH"/>
</dbReference>
<dbReference type="PANTHER" id="PTHR13878:SF91">
    <property type="entry name" value="FAD BINDING DOMAIN PROTEIN (AFU_ORTHOLOGUE AFUA_6G12070)-RELATED"/>
    <property type="match status" value="1"/>
</dbReference>
<sequence length="1007" mass="109840">MSKCLKALSFTAACQITQLATAQTIIDGNQTVAANESTVAPAVELVDGEHILTDAVLANLTALEVSNISLFNFASNDTASKRAASAECKTYPSDLLWPNEIIWAVFDLLTGNALIKDVPLASVCYDSWSNYDADECAYITEQWTNVSLHLPSPSDLMFPLWEGATCLPPDISTNEPTGNCTLGGFPSYIVNATNVAQIQLAVNLARNLNLRLVIKNTGHDFNGRSAGAGSLSVWTYSFKDLEFYQTLTTPTFSGPAMKIGAAIENKELFAGAEKYGVTGVGGLCTTVGAGGGFFAGGGHGPMTSMLGLGSDQVLSVDVVTPDGRFVTASEEDHTELFWALRGGGGSTFGITTSWTVKVTPKLSSASVLKFSITSGGTLTTATVWQAIGLYLQNIPTYNAAGNYEYFQITPSGDDLELLISAWFAPNMTVEEHQSLVAPLFAAYSTLGITVNATWQQFDSYLPAWEQLTDAESVGWTTARSASRLIPEGNLSDESKFNQTFRAIQDLYNTGSVSFVGYGISANSGSYPDNAVNPAWRKAGIHLIAAVAWSPDQSWAEVSDLSLNFTNKWLKPLRDATPGAGAYASEADILEPNWQQSFYGNGTYERLYAFKQKIDPTGLFYAHNAVGSESCDECVVKQHQASPKQDSGAGGTLAGPHEVPQMPYEPGHDDGVTSIAQRLSDHSIDESSRHPRNAKESGNLVDEGLKYGRSVYNSFRGKNAVIAVMGMTGSGKTTFISKVTGRTDLKIGHDLTSCTQDIQVVDGNINGQTVRFVDTPGFSDTNLSDTEVLELIADYLTVAYKQKIKLSGIIYLHPITDRRVTHHGVKNLEMFKKLTGEENLKNVVLATSMWDRVTEEEGSKREEELKQKFWKLLLAMGAETVRHSGTPESARHIASRLTGKKPIYLQLQEELGRGNLALKDTTAGRQIMHELVRMKEEHQRELADMENMMKNSAQQNQGLIETLKEHYQGMLAEMDKTLRDERRMNEEAMRSLTDRIHALESRGRCNVM</sequence>
<feature type="coiled-coil region" evidence="3">
    <location>
        <begin position="927"/>
        <end position="990"/>
    </location>
</feature>
<proteinExistence type="inferred from homology"/>
<evidence type="ECO:0000256" key="1">
    <source>
        <dbReference type="ARBA" id="ARBA00005466"/>
    </source>
</evidence>
<dbReference type="Gene3D" id="3.30.465.10">
    <property type="match status" value="2"/>
</dbReference>
<comment type="caution">
    <text evidence="7">The sequence shown here is derived from an EMBL/GenBank/DDBJ whole genome shotgun (WGS) entry which is preliminary data.</text>
</comment>
<evidence type="ECO:0000313" key="7">
    <source>
        <dbReference type="EMBL" id="ROW05706.1"/>
    </source>
</evidence>
<dbReference type="InterPro" id="IPR012951">
    <property type="entry name" value="BBE"/>
</dbReference>
<evidence type="ECO:0000259" key="6">
    <source>
        <dbReference type="PROSITE" id="PS51387"/>
    </source>
</evidence>
<dbReference type="OrthoDB" id="9983560at2759"/>
<dbReference type="GO" id="GO:0016491">
    <property type="term" value="F:oxidoreductase activity"/>
    <property type="evidence" value="ECO:0007669"/>
    <property type="project" value="UniProtKB-KW"/>
</dbReference>
<evidence type="ECO:0000256" key="4">
    <source>
        <dbReference type="SAM" id="MobiDB-lite"/>
    </source>
</evidence>
<dbReference type="InterPro" id="IPR016169">
    <property type="entry name" value="FAD-bd_PCMH_sub2"/>
</dbReference>
<dbReference type="InterPro" id="IPR050432">
    <property type="entry name" value="FAD-linked_Oxidoreductases_BP"/>
</dbReference>
<dbReference type="SUPFAM" id="SSF56176">
    <property type="entry name" value="FAD-binding/transporter-associated domain-like"/>
    <property type="match status" value="1"/>
</dbReference>
<feature type="region of interest" description="Disordered" evidence="4">
    <location>
        <begin position="638"/>
        <end position="699"/>
    </location>
</feature>
<dbReference type="Pfam" id="PF08031">
    <property type="entry name" value="BBE"/>
    <property type="match status" value="1"/>
</dbReference>
<dbReference type="InterPro" id="IPR036318">
    <property type="entry name" value="FAD-bd_PCMH-like_sf"/>
</dbReference>
<dbReference type="STRING" id="356882.A0A423WQG5"/>
<evidence type="ECO:0000256" key="3">
    <source>
        <dbReference type="SAM" id="Coils"/>
    </source>
</evidence>
<organism evidence="7 8">
    <name type="scientific">Cytospora schulzeri</name>
    <dbReference type="NCBI Taxonomy" id="448051"/>
    <lineage>
        <taxon>Eukaryota</taxon>
        <taxon>Fungi</taxon>
        <taxon>Dikarya</taxon>
        <taxon>Ascomycota</taxon>
        <taxon>Pezizomycotina</taxon>
        <taxon>Sordariomycetes</taxon>
        <taxon>Sordariomycetidae</taxon>
        <taxon>Diaporthales</taxon>
        <taxon>Cytosporaceae</taxon>
        <taxon>Cytospora</taxon>
    </lineage>
</organism>
<dbReference type="Pfam" id="PF01565">
    <property type="entry name" value="FAD_binding_4"/>
    <property type="match status" value="1"/>
</dbReference>
<dbReference type="InterPro" id="IPR027417">
    <property type="entry name" value="P-loop_NTPase"/>
</dbReference>
<comment type="similarity">
    <text evidence="1">Belongs to the oxygen-dependent FAD-linked oxidoreductase family.</text>
</comment>
<dbReference type="PROSITE" id="PS51387">
    <property type="entry name" value="FAD_PCMH"/>
    <property type="match status" value="1"/>
</dbReference>
<keyword evidence="3" id="KW-0175">Coiled coil</keyword>
<dbReference type="InterPro" id="IPR006073">
    <property type="entry name" value="GTP-bd"/>
</dbReference>
<evidence type="ECO:0000256" key="5">
    <source>
        <dbReference type="SAM" id="SignalP"/>
    </source>
</evidence>
<feature type="signal peptide" evidence="5">
    <location>
        <begin position="1"/>
        <end position="22"/>
    </location>
</feature>
<keyword evidence="5" id="KW-0732">Signal</keyword>
<dbReference type="CDD" id="cd00882">
    <property type="entry name" value="Ras_like_GTPase"/>
    <property type="match status" value="1"/>
</dbReference>
<feature type="chain" id="PRO_5019544137" description="FAD-binding PCMH-type domain-containing protein" evidence="5">
    <location>
        <begin position="23"/>
        <end position="1007"/>
    </location>
</feature>
<dbReference type="EMBL" id="LKEA01000012">
    <property type="protein sequence ID" value="ROW05706.1"/>
    <property type="molecule type" value="Genomic_DNA"/>
</dbReference>
<keyword evidence="2" id="KW-0560">Oxidoreductase</keyword>
<dbReference type="Gene3D" id="3.40.50.300">
    <property type="entry name" value="P-loop containing nucleotide triphosphate hydrolases"/>
    <property type="match status" value="1"/>
</dbReference>
<dbReference type="Pfam" id="PF01926">
    <property type="entry name" value="MMR_HSR1"/>
    <property type="match status" value="1"/>
</dbReference>
<evidence type="ECO:0000313" key="8">
    <source>
        <dbReference type="Proteomes" id="UP000283895"/>
    </source>
</evidence>
<accession>A0A423WQG5</accession>
<dbReference type="Proteomes" id="UP000283895">
    <property type="component" value="Unassembled WGS sequence"/>
</dbReference>
<feature type="compositionally biased region" description="Basic and acidic residues" evidence="4">
    <location>
        <begin position="678"/>
        <end position="694"/>
    </location>
</feature>
<gene>
    <name evidence="7" type="ORF">VMCG_05215</name>
</gene>
<feature type="domain" description="FAD-binding PCMH-type" evidence="6">
    <location>
        <begin position="182"/>
        <end position="361"/>
    </location>
</feature>
<dbReference type="GO" id="GO:0071949">
    <property type="term" value="F:FAD binding"/>
    <property type="evidence" value="ECO:0007669"/>
    <property type="project" value="InterPro"/>
</dbReference>
<protein>
    <recommendedName>
        <fullName evidence="6">FAD-binding PCMH-type domain-containing protein</fullName>
    </recommendedName>
</protein>
<evidence type="ECO:0000256" key="2">
    <source>
        <dbReference type="ARBA" id="ARBA00023002"/>
    </source>
</evidence>
<dbReference type="InterPro" id="IPR006094">
    <property type="entry name" value="Oxid_FAD_bind_N"/>
</dbReference>
<dbReference type="SUPFAM" id="SSF52540">
    <property type="entry name" value="P-loop containing nucleoside triphosphate hydrolases"/>
    <property type="match status" value="1"/>
</dbReference>
<keyword evidence="8" id="KW-1185">Reference proteome</keyword>
<reference evidence="7 8" key="1">
    <citation type="submission" date="2015-09" db="EMBL/GenBank/DDBJ databases">
        <title>Host preference determinants of Valsa canker pathogens revealed by comparative genomics.</title>
        <authorList>
            <person name="Yin Z."/>
            <person name="Huang L."/>
        </authorList>
    </citation>
    <scope>NUCLEOTIDE SEQUENCE [LARGE SCALE GENOMIC DNA]</scope>
    <source>
        <strain evidence="7 8">03-1</strain>
    </source>
</reference>
<dbReference type="GO" id="GO:0005525">
    <property type="term" value="F:GTP binding"/>
    <property type="evidence" value="ECO:0007669"/>
    <property type="project" value="InterPro"/>
</dbReference>
<dbReference type="PANTHER" id="PTHR13878">
    <property type="entry name" value="GULONOLACTONE OXIDASE"/>
    <property type="match status" value="1"/>
</dbReference>
<dbReference type="AlphaFoldDB" id="A0A423WQG5"/>